<evidence type="ECO:0000313" key="3">
    <source>
        <dbReference type="Proteomes" id="UP000198228"/>
    </source>
</evidence>
<dbReference type="EMBL" id="LT607410">
    <property type="protein sequence ID" value="SCF07497.1"/>
    <property type="molecule type" value="Genomic_DNA"/>
</dbReference>
<gene>
    <name evidence="2" type="ORF">GA0074696_2570</name>
</gene>
<protein>
    <submittedName>
        <fullName evidence="2">Uncharacterized protein</fullName>
    </submittedName>
</protein>
<reference evidence="2 3" key="1">
    <citation type="submission" date="2016-06" db="EMBL/GenBank/DDBJ databases">
        <authorList>
            <person name="Kjaerup R.B."/>
            <person name="Dalgaard T.S."/>
            <person name="Juul-Madsen H.R."/>
        </authorList>
    </citation>
    <scope>NUCLEOTIDE SEQUENCE [LARGE SCALE GENOMIC DNA]</scope>
    <source>
        <strain evidence="2 3">DSM 43821</strain>
    </source>
</reference>
<feature type="compositionally biased region" description="Gly residues" evidence="1">
    <location>
        <begin position="24"/>
        <end position="33"/>
    </location>
</feature>
<feature type="region of interest" description="Disordered" evidence="1">
    <location>
        <begin position="1"/>
        <end position="38"/>
    </location>
</feature>
<accession>A0A1C4XGK7</accession>
<dbReference type="Proteomes" id="UP000198228">
    <property type="component" value="Chromosome I"/>
</dbReference>
<name>A0A1C4XGK7_9ACTN</name>
<proteinExistence type="predicted"/>
<sequence>MDRQVPGGRRVQGGGSAGVAAEPGGRGRSGQFGAGDAAGAAVETGQAGTTYPFGMSSPATGAATLAPRRSSRFVAWVRAWRAGLVPYDEVAESIAGDEEHLVADAPGTWTDVPLRDALPSLAKLSPDEIRLVLPAPGDPRGLPGPGDFAGAALLAGEAVVAGPLGLIPEVRTHTSGSGMTWETVLWRVYPLPADAPKASLAAPGAAEAEAELATALAETTAALTRLDVAQWRPELAGALAALRRPDGATDLPPGFDPRARRLFARAAVLDRVLALAGHSAPGGAINNYEAQQRDAALRPLTTACRQALVAACNAPLRF</sequence>
<organism evidence="2 3">
    <name type="scientific">Micromonospora purpureochromogenes</name>
    <dbReference type="NCBI Taxonomy" id="47872"/>
    <lineage>
        <taxon>Bacteria</taxon>
        <taxon>Bacillati</taxon>
        <taxon>Actinomycetota</taxon>
        <taxon>Actinomycetes</taxon>
        <taxon>Micromonosporales</taxon>
        <taxon>Micromonosporaceae</taxon>
        <taxon>Micromonospora</taxon>
    </lineage>
</organism>
<evidence type="ECO:0000313" key="2">
    <source>
        <dbReference type="EMBL" id="SCF07497.1"/>
    </source>
</evidence>
<dbReference type="AlphaFoldDB" id="A0A1C4XGK7"/>
<evidence type="ECO:0000256" key="1">
    <source>
        <dbReference type="SAM" id="MobiDB-lite"/>
    </source>
</evidence>